<dbReference type="Proteomes" id="UP000281192">
    <property type="component" value="Chromosome"/>
</dbReference>
<name>A0A2N5CRI1_9CAUL</name>
<keyword evidence="6 11" id="KW-0798">TonB box</keyword>
<keyword evidence="7 10" id="KW-0472">Membrane</keyword>
<dbReference type="GO" id="GO:0009279">
    <property type="term" value="C:cell outer membrane"/>
    <property type="evidence" value="ECO:0007669"/>
    <property type="project" value="UniProtKB-SubCell"/>
</dbReference>
<dbReference type="OrthoDB" id="9760333at2"/>
<feature type="signal peptide" evidence="12">
    <location>
        <begin position="1"/>
        <end position="23"/>
    </location>
</feature>
<dbReference type="RefSeq" id="WP_101713912.1">
    <property type="nucleotide sequence ID" value="NZ_CP026100.1"/>
</dbReference>
<dbReference type="CDD" id="cd01347">
    <property type="entry name" value="ligand_gated_channel"/>
    <property type="match status" value="1"/>
</dbReference>
<comment type="subcellular location">
    <subcellularLocation>
        <location evidence="1 10">Cell outer membrane</location>
        <topology evidence="1 10">Multi-pass membrane protein</topology>
    </subcellularLocation>
</comment>
<dbReference type="InterPro" id="IPR037066">
    <property type="entry name" value="Plug_dom_sf"/>
</dbReference>
<evidence type="ECO:0000256" key="12">
    <source>
        <dbReference type="SAM" id="SignalP"/>
    </source>
</evidence>
<dbReference type="AlphaFoldDB" id="A0A2N5CRI1"/>
<dbReference type="KEGG" id="cfh:C1707_08630"/>
<keyword evidence="5 12" id="KW-0732">Signal</keyword>
<feature type="chain" id="PRO_5044577800" evidence="12">
    <location>
        <begin position="24"/>
        <end position="674"/>
    </location>
</feature>
<dbReference type="PANTHER" id="PTHR30069:SF29">
    <property type="entry name" value="HEMOGLOBIN AND HEMOGLOBIN-HAPTOGLOBIN-BINDING PROTEIN 1-RELATED"/>
    <property type="match status" value="1"/>
</dbReference>
<evidence type="ECO:0000256" key="2">
    <source>
        <dbReference type="ARBA" id="ARBA00022448"/>
    </source>
</evidence>
<dbReference type="EMBL" id="CP026100">
    <property type="protein sequence ID" value="AYV46315.1"/>
    <property type="molecule type" value="Genomic_DNA"/>
</dbReference>
<dbReference type="InterPro" id="IPR036942">
    <property type="entry name" value="Beta-barrel_TonB_sf"/>
</dbReference>
<reference evidence="15 18" key="2">
    <citation type="submission" date="2018-01" db="EMBL/GenBank/DDBJ databases">
        <title>Complete genome sequence of Caulobacter flavus RHGG3.</title>
        <authorList>
            <person name="Yang E."/>
        </authorList>
    </citation>
    <scope>NUCLEOTIDE SEQUENCE [LARGE SCALE GENOMIC DNA]</scope>
    <source>
        <strain evidence="15 18">RHGG3</strain>
    </source>
</reference>
<evidence type="ECO:0000256" key="6">
    <source>
        <dbReference type="ARBA" id="ARBA00023077"/>
    </source>
</evidence>
<feature type="domain" description="TonB-dependent receptor-like beta-barrel" evidence="13">
    <location>
        <begin position="211"/>
        <end position="649"/>
    </location>
</feature>
<keyword evidence="4 10" id="KW-0812">Transmembrane</keyword>
<keyword evidence="3 10" id="KW-1134">Transmembrane beta strand</keyword>
<keyword evidence="18" id="KW-1185">Reference proteome</keyword>
<proteinExistence type="inferred from homology"/>
<evidence type="ECO:0000313" key="16">
    <source>
        <dbReference type="EMBL" id="PLR11984.1"/>
    </source>
</evidence>
<evidence type="ECO:0000259" key="13">
    <source>
        <dbReference type="Pfam" id="PF00593"/>
    </source>
</evidence>
<accession>A0A2N5CRI1</accession>
<keyword evidence="8 16" id="KW-0675">Receptor</keyword>
<dbReference type="GO" id="GO:0015344">
    <property type="term" value="F:siderophore uptake transmembrane transporter activity"/>
    <property type="evidence" value="ECO:0007669"/>
    <property type="project" value="TreeGrafter"/>
</dbReference>
<evidence type="ECO:0000256" key="8">
    <source>
        <dbReference type="ARBA" id="ARBA00023170"/>
    </source>
</evidence>
<evidence type="ECO:0000259" key="14">
    <source>
        <dbReference type="Pfam" id="PF07715"/>
    </source>
</evidence>
<sequence>MKKTLLAGASAGLLVVAASAAHAQSIDYGSLEQLFNEPVTTSATGAPQRSTEAPVDMTIISAADIERSGAVDLPTILSRVAGLDVATQGAGAADVSVRGYNQAMSPRLLVLINGRQVYLDHYGYTAWATLPVQLSEIRQIEVVKGPNSALFGFNAVSGVVNIITANPKFDQTGDITVRGGSARYGEVSLAKSLKLGERFSARFSAGAAKSDEFDNTVGVAKSQLNDPSRVSANLDTVTQLTDKAELRVEGSYSNVQVSDMLSNYAYSPSKYLTSSLKGTLTADTKAGQLQFSAYQNDLTAKHVILGQKARFENKITVVSAQDLFKIGAKHTIRVGGEYRHNEVNTAPIGGAEVSYDVLSASAMWNWSITDKLAFTAAGRYDSLDLSREGDFPAGSPPLGNGYWDRKIEEPSWNLGLVWRATGVDTFKASAARGVQVPTLVDLGALQARVSVGPYTLGLAGNPTLEPAIVTNYQLTYERALPALKAQVSAKAFVQKTQDVKGQPTSAQIDVAPTPVSLPVLSYRNIGESKMTGFELAASGELAGGFRWNADWTHTEVDDEPLAGFSPVLRTAAFGATTPENRGNVALGWTGGPWTADAFVTLVGDHQAYALYAVGANPRLVDVDAYAAIGGRVARTFDGGVTLAFSGQNLGGSRQRQSAGLEVERRLYLSVSKRF</sequence>
<evidence type="ECO:0000256" key="10">
    <source>
        <dbReference type="PROSITE-ProRule" id="PRU01360"/>
    </source>
</evidence>
<evidence type="ECO:0000256" key="11">
    <source>
        <dbReference type="RuleBase" id="RU003357"/>
    </source>
</evidence>
<evidence type="ECO:0000313" key="18">
    <source>
        <dbReference type="Proteomes" id="UP000281192"/>
    </source>
</evidence>
<dbReference type="InterPro" id="IPR012910">
    <property type="entry name" value="Plug_dom"/>
</dbReference>
<keyword evidence="2 10" id="KW-0813">Transport</keyword>
<comment type="similarity">
    <text evidence="10 11">Belongs to the TonB-dependent receptor family.</text>
</comment>
<evidence type="ECO:0000313" key="17">
    <source>
        <dbReference type="Proteomes" id="UP000234483"/>
    </source>
</evidence>
<dbReference type="Gene3D" id="2.170.130.10">
    <property type="entry name" value="TonB-dependent receptor, plug domain"/>
    <property type="match status" value="1"/>
</dbReference>
<dbReference type="PANTHER" id="PTHR30069">
    <property type="entry name" value="TONB-DEPENDENT OUTER MEMBRANE RECEPTOR"/>
    <property type="match status" value="1"/>
</dbReference>
<evidence type="ECO:0000256" key="4">
    <source>
        <dbReference type="ARBA" id="ARBA00022692"/>
    </source>
</evidence>
<dbReference type="InterPro" id="IPR000531">
    <property type="entry name" value="Beta-barrel_TonB"/>
</dbReference>
<dbReference type="GO" id="GO:0044718">
    <property type="term" value="P:siderophore transmembrane transport"/>
    <property type="evidence" value="ECO:0007669"/>
    <property type="project" value="TreeGrafter"/>
</dbReference>
<reference evidence="16 17" key="1">
    <citation type="submission" date="2017-12" db="EMBL/GenBank/DDBJ databases">
        <title>The genome sequence of Caulobacter flavus CGMCC1 15093.</title>
        <authorList>
            <person name="Gao J."/>
            <person name="Mao X."/>
            <person name="Sun J."/>
        </authorList>
    </citation>
    <scope>NUCLEOTIDE SEQUENCE [LARGE SCALE GENOMIC DNA]</scope>
    <source>
        <strain evidence="16 17">CGMCC1 15093</strain>
    </source>
</reference>
<evidence type="ECO:0000256" key="5">
    <source>
        <dbReference type="ARBA" id="ARBA00022729"/>
    </source>
</evidence>
<protein>
    <submittedName>
        <fullName evidence="16">TonB-dependent receptor</fullName>
    </submittedName>
</protein>
<dbReference type="PROSITE" id="PS52016">
    <property type="entry name" value="TONB_DEPENDENT_REC_3"/>
    <property type="match status" value="1"/>
</dbReference>
<dbReference type="Pfam" id="PF07715">
    <property type="entry name" value="Plug"/>
    <property type="match status" value="1"/>
</dbReference>
<dbReference type="Proteomes" id="UP000234483">
    <property type="component" value="Unassembled WGS sequence"/>
</dbReference>
<evidence type="ECO:0000256" key="9">
    <source>
        <dbReference type="ARBA" id="ARBA00023237"/>
    </source>
</evidence>
<feature type="domain" description="TonB-dependent receptor plug" evidence="14">
    <location>
        <begin position="52"/>
        <end position="159"/>
    </location>
</feature>
<evidence type="ECO:0000256" key="3">
    <source>
        <dbReference type="ARBA" id="ARBA00022452"/>
    </source>
</evidence>
<dbReference type="InterPro" id="IPR039426">
    <property type="entry name" value="TonB-dep_rcpt-like"/>
</dbReference>
<evidence type="ECO:0000256" key="7">
    <source>
        <dbReference type="ARBA" id="ARBA00023136"/>
    </source>
</evidence>
<evidence type="ECO:0000313" key="15">
    <source>
        <dbReference type="EMBL" id="AYV46315.1"/>
    </source>
</evidence>
<dbReference type="Gene3D" id="2.40.170.20">
    <property type="entry name" value="TonB-dependent receptor, beta-barrel domain"/>
    <property type="match status" value="1"/>
</dbReference>
<dbReference type="EMBL" id="PJRQ01000032">
    <property type="protein sequence ID" value="PLR11984.1"/>
    <property type="molecule type" value="Genomic_DNA"/>
</dbReference>
<dbReference type="SUPFAM" id="SSF56935">
    <property type="entry name" value="Porins"/>
    <property type="match status" value="1"/>
</dbReference>
<organism evidence="16 17">
    <name type="scientific">Caulobacter flavus</name>
    <dbReference type="NCBI Taxonomy" id="1679497"/>
    <lineage>
        <taxon>Bacteria</taxon>
        <taxon>Pseudomonadati</taxon>
        <taxon>Pseudomonadota</taxon>
        <taxon>Alphaproteobacteria</taxon>
        <taxon>Caulobacterales</taxon>
        <taxon>Caulobacteraceae</taxon>
        <taxon>Caulobacter</taxon>
    </lineage>
</organism>
<evidence type="ECO:0000256" key="1">
    <source>
        <dbReference type="ARBA" id="ARBA00004571"/>
    </source>
</evidence>
<gene>
    <name evidence="15" type="ORF">C1707_08630</name>
    <name evidence="16" type="ORF">CFHF_15550</name>
</gene>
<keyword evidence="9 10" id="KW-0998">Cell outer membrane</keyword>
<dbReference type="Pfam" id="PF00593">
    <property type="entry name" value="TonB_dep_Rec_b-barrel"/>
    <property type="match status" value="1"/>
</dbReference>